<feature type="transmembrane region" description="Helical" evidence="9">
    <location>
        <begin position="216"/>
        <end position="241"/>
    </location>
</feature>
<keyword evidence="8" id="KW-0830">Ubiquinone</keyword>
<evidence type="ECO:0000256" key="4">
    <source>
        <dbReference type="ARBA" id="ARBA00022692"/>
    </source>
</evidence>
<name>A0A7D6BYZ2_9PLAT</name>
<dbReference type="PANTHER" id="PTHR11432">
    <property type="entry name" value="NADH DEHYDROGENASE SUBUNIT 1"/>
    <property type="match status" value="1"/>
</dbReference>
<evidence type="ECO:0000256" key="8">
    <source>
        <dbReference type="RuleBase" id="RU000473"/>
    </source>
</evidence>
<evidence type="ECO:0000256" key="7">
    <source>
        <dbReference type="RuleBase" id="RU000471"/>
    </source>
</evidence>
<evidence type="ECO:0000256" key="1">
    <source>
        <dbReference type="ARBA" id="ARBA00004141"/>
    </source>
</evidence>
<keyword evidence="8 10" id="KW-0496">Mitochondrion</keyword>
<dbReference type="GO" id="GO:0003954">
    <property type="term" value="F:NADH dehydrogenase activity"/>
    <property type="evidence" value="ECO:0007669"/>
    <property type="project" value="TreeGrafter"/>
</dbReference>
<feature type="transmembrane region" description="Helical" evidence="9">
    <location>
        <begin position="136"/>
        <end position="157"/>
    </location>
</feature>
<evidence type="ECO:0000256" key="6">
    <source>
        <dbReference type="ARBA" id="ARBA00023136"/>
    </source>
</evidence>
<dbReference type="Pfam" id="PF00146">
    <property type="entry name" value="NADHdh"/>
    <property type="match status" value="1"/>
</dbReference>
<keyword evidence="5 9" id="KW-1133">Transmembrane helix</keyword>
<evidence type="ECO:0000256" key="5">
    <source>
        <dbReference type="ARBA" id="ARBA00022989"/>
    </source>
</evidence>
<dbReference type="GO" id="GO:0009060">
    <property type="term" value="P:aerobic respiration"/>
    <property type="evidence" value="ECO:0007669"/>
    <property type="project" value="TreeGrafter"/>
</dbReference>
<dbReference type="GO" id="GO:0008137">
    <property type="term" value="F:NADH dehydrogenase (ubiquinone) activity"/>
    <property type="evidence" value="ECO:0007669"/>
    <property type="project" value="UniProtKB-EC"/>
</dbReference>
<dbReference type="AlphaFoldDB" id="A0A7D6BYZ2"/>
<dbReference type="EMBL" id="MK962607">
    <property type="protein sequence ID" value="QLJ92326.1"/>
    <property type="molecule type" value="Genomic_DNA"/>
</dbReference>
<dbReference type="PANTHER" id="PTHR11432:SF3">
    <property type="entry name" value="NADH-UBIQUINONE OXIDOREDUCTASE CHAIN 1"/>
    <property type="match status" value="1"/>
</dbReference>
<protein>
    <recommendedName>
        <fullName evidence="3 8">NADH-ubiquinone oxidoreductase chain 1</fullName>
        <ecNumber evidence="8">7.1.1.2</ecNumber>
    </recommendedName>
</protein>
<comment type="catalytic activity">
    <reaction evidence="8">
        <text>a ubiquinone + NADH + 5 H(+)(in) = a ubiquinol + NAD(+) + 4 H(+)(out)</text>
        <dbReference type="Rhea" id="RHEA:29091"/>
        <dbReference type="Rhea" id="RHEA-COMP:9565"/>
        <dbReference type="Rhea" id="RHEA-COMP:9566"/>
        <dbReference type="ChEBI" id="CHEBI:15378"/>
        <dbReference type="ChEBI" id="CHEBI:16389"/>
        <dbReference type="ChEBI" id="CHEBI:17976"/>
        <dbReference type="ChEBI" id="CHEBI:57540"/>
        <dbReference type="ChEBI" id="CHEBI:57945"/>
        <dbReference type="EC" id="7.1.1.2"/>
    </reaction>
</comment>
<organism evidence="10">
    <name type="scientific">Obrimoposthia wandeli</name>
    <dbReference type="NCBI Taxonomy" id="2136291"/>
    <lineage>
        <taxon>Eukaryota</taxon>
        <taxon>Metazoa</taxon>
        <taxon>Spiralia</taxon>
        <taxon>Lophotrochozoa</taxon>
        <taxon>Platyhelminthes</taxon>
        <taxon>Rhabditophora</taxon>
        <taxon>Seriata</taxon>
        <taxon>Tricladida</taxon>
        <taxon>Maricola</taxon>
        <taxon>Bdellouroidea</taxon>
        <taxon>Uteriporidae</taxon>
        <taxon>Ectoplaninae</taxon>
        <taxon>Obrimoposthia</taxon>
    </lineage>
</organism>
<reference evidence="10" key="1">
    <citation type="submission" date="2019-05" db="EMBL/GenBank/DDBJ databases">
        <title>The complete mitochondrial genome of the Antarctic triclad, Obrimoposthia wandeli (Platyhelminthes, Tricladida, Maricola).</title>
        <authorList>
            <person name="Yang H.-M."/>
            <person name="Ji S.-J."/>
            <person name="Kim S."/>
            <person name="Min G.-S."/>
        </authorList>
    </citation>
    <scope>NUCLEOTIDE SEQUENCE</scope>
</reference>
<sequence>MLFFVNYIFLVVSVLLSVVFITMLERKIMSYIQIRKGPNKVGFLGLLTPLADAIKLLVKYSFQPGNTNIFVFWTSSLFSVILLFTVWFFFPVGDSNNNFYFGLLVFFCVSSLNVYSNLGSGWGSNSKYSLLGSLRGAAQVISYEVGFIFLVFFLVVWVGNYNLFFFNMFGFFFWVVFSFLFFIWFMFCVAETNRAPFDFSEGESELVSGFNTEYGALGFAFLFLGEYGNIIFISFLTILLWF</sequence>
<feature type="transmembrane region" description="Helical" evidence="9">
    <location>
        <begin position="97"/>
        <end position="116"/>
    </location>
</feature>
<geneLocation type="mitochondrion" evidence="10"/>
<gene>
    <name evidence="10" type="primary">Nad1</name>
</gene>
<feature type="transmembrane region" description="Helical" evidence="9">
    <location>
        <begin position="164"/>
        <end position="187"/>
    </location>
</feature>
<comment type="subcellular location">
    <subcellularLocation>
        <location evidence="1">Membrane</location>
        <topology evidence="1">Multi-pass membrane protein</topology>
    </subcellularLocation>
    <subcellularLocation>
        <location evidence="7">Mitochondrion inner membrane</location>
        <topology evidence="7">Multi-pass membrane protein</topology>
    </subcellularLocation>
</comment>
<dbReference type="InterPro" id="IPR001694">
    <property type="entry name" value="NADH_UbQ_OxRdtase_su1/FPO"/>
</dbReference>
<keyword evidence="4 7" id="KW-0812">Transmembrane</keyword>
<dbReference type="InterPro" id="IPR018086">
    <property type="entry name" value="NADH_UbQ_OxRdtase_su1_CS"/>
</dbReference>
<accession>A0A7D6BYZ2</accession>
<proteinExistence type="inferred from homology"/>
<dbReference type="GO" id="GO:0005743">
    <property type="term" value="C:mitochondrial inner membrane"/>
    <property type="evidence" value="ECO:0007669"/>
    <property type="project" value="UniProtKB-SubCell"/>
</dbReference>
<comment type="similarity">
    <text evidence="2 7">Belongs to the complex I subunit 1 family.</text>
</comment>
<evidence type="ECO:0000256" key="3">
    <source>
        <dbReference type="ARBA" id="ARBA00021009"/>
    </source>
</evidence>
<feature type="transmembrane region" description="Helical" evidence="9">
    <location>
        <begin position="6"/>
        <end position="25"/>
    </location>
</feature>
<dbReference type="PROSITE" id="PS00668">
    <property type="entry name" value="COMPLEX1_ND1_2"/>
    <property type="match status" value="1"/>
</dbReference>
<keyword evidence="7" id="KW-0520">NAD</keyword>
<evidence type="ECO:0000313" key="10">
    <source>
        <dbReference type="EMBL" id="QLJ92326.1"/>
    </source>
</evidence>
<feature type="transmembrane region" description="Helical" evidence="9">
    <location>
        <begin position="70"/>
        <end position="90"/>
    </location>
</feature>
<dbReference type="EC" id="7.1.1.2" evidence="8"/>
<keyword evidence="6 9" id="KW-0472">Membrane</keyword>
<evidence type="ECO:0000256" key="9">
    <source>
        <dbReference type="SAM" id="Phobius"/>
    </source>
</evidence>
<evidence type="ECO:0000256" key="2">
    <source>
        <dbReference type="ARBA" id="ARBA00010535"/>
    </source>
</evidence>